<reference evidence="1" key="2">
    <citation type="submission" date="2015-06" db="UniProtKB">
        <authorList>
            <consortium name="EnsemblPlants"/>
        </authorList>
    </citation>
    <scope>IDENTIFICATION</scope>
    <source>
        <strain evidence="1">DM1-3 516 R44</strain>
    </source>
</reference>
<protein>
    <submittedName>
        <fullName evidence="1">Uncharacterized protein</fullName>
    </submittedName>
</protein>
<dbReference type="EnsemblPlants" id="PGSC0003DMT400088041">
    <property type="protein sequence ID" value="PGSC0003DMT400088041"/>
    <property type="gene ID" value="PGSC0003DMG400037612"/>
</dbReference>
<dbReference type="InParanoid" id="M1DF39"/>
<evidence type="ECO:0000313" key="2">
    <source>
        <dbReference type="Proteomes" id="UP000011115"/>
    </source>
</evidence>
<accession>M1DF39</accession>
<reference evidence="2" key="1">
    <citation type="journal article" date="2011" name="Nature">
        <title>Genome sequence and analysis of the tuber crop potato.</title>
        <authorList>
            <consortium name="The Potato Genome Sequencing Consortium"/>
        </authorList>
    </citation>
    <scope>NUCLEOTIDE SEQUENCE [LARGE SCALE GENOMIC DNA]</scope>
    <source>
        <strain evidence="2">cv. DM1-3 516 R44</strain>
    </source>
</reference>
<dbReference type="PaxDb" id="4113-PGSC0003DMT400088041"/>
<dbReference type="AlphaFoldDB" id="M1DF39"/>
<proteinExistence type="predicted"/>
<dbReference type="Proteomes" id="UP000011115">
    <property type="component" value="Unassembled WGS sequence"/>
</dbReference>
<dbReference type="Gramene" id="PGSC0003DMT400088041">
    <property type="protein sequence ID" value="PGSC0003DMT400088041"/>
    <property type="gene ID" value="PGSC0003DMG400037612"/>
</dbReference>
<organism evidence="1 2">
    <name type="scientific">Solanum tuberosum</name>
    <name type="common">Potato</name>
    <dbReference type="NCBI Taxonomy" id="4113"/>
    <lineage>
        <taxon>Eukaryota</taxon>
        <taxon>Viridiplantae</taxon>
        <taxon>Streptophyta</taxon>
        <taxon>Embryophyta</taxon>
        <taxon>Tracheophyta</taxon>
        <taxon>Spermatophyta</taxon>
        <taxon>Magnoliopsida</taxon>
        <taxon>eudicotyledons</taxon>
        <taxon>Gunneridae</taxon>
        <taxon>Pentapetalae</taxon>
        <taxon>asterids</taxon>
        <taxon>lamiids</taxon>
        <taxon>Solanales</taxon>
        <taxon>Solanaceae</taxon>
        <taxon>Solanoideae</taxon>
        <taxon>Solaneae</taxon>
        <taxon>Solanum</taxon>
    </lineage>
</organism>
<name>M1DF39_SOLTU</name>
<evidence type="ECO:0000313" key="1">
    <source>
        <dbReference type="EnsemblPlants" id="PGSC0003DMT400088041"/>
    </source>
</evidence>
<keyword evidence="2" id="KW-1185">Reference proteome</keyword>
<sequence length="267" mass="29119">MVRKPSPFNLFSNLGVGGTTGSAGATGGGVGVGTGAVTNMDEQSSGKLVELSQEVQKDLTLTALASQLNKLATKLSEVEVQCNNKGRISLLPSITKSNLIGIQDCVAEDRSATLVEINDELGDLPFGHLIAFSVLPLASSHSRSLGGTVLLRGTDRLDELTGKVVEIEVQCRRKDKYIPPHERKRPKDNEGQHVERMLAIILHKVSEHDRVLDEMKENVEVMNQMIGSNFRSIQLLENFVKYKSPHLCPIKKFGLPSNTRVNPNNGE</sequence>
<dbReference type="HOGENOM" id="CLU_1043547_0_0_1"/>